<evidence type="ECO:0000256" key="1">
    <source>
        <dbReference type="SAM" id="Phobius"/>
    </source>
</evidence>
<gene>
    <name evidence="2" type="ORF">PDESU_01853</name>
</gene>
<sequence length="340" mass="33791">MIGLLSATLLTGAAMGGVVDATGSGEWMTVYPTITDADTALVGLNKTVTAADGTTDTVAGIILRGGGAGSVLNINAGSSITVGASQIKAGSNNNTKGYLNINGGSLSSSSDLLLGGNGANVYGELNVNSGSYSSTANLVLGGTTYDSGPAGVANLSGGSVDVVNWQVGGAGAGLLNVSGGTHTGTADLMDGASGGQVLISGGELAINRVLLDGATGVSISGGKLVITGTNNNRLDLSGGAGLNISDAGVLQWNFGNKWQDGSTVDLLIGSGEITFDAGENSIMLYADFDNSWTDGDGDILYAKSDGGSTYFWVAIPEPATLGLISAFGGGMLFIRRRFLI</sequence>
<dbReference type="NCBIfam" id="TIGR02595">
    <property type="entry name" value="PEP_CTERM"/>
    <property type="match status" value="1"/>
</dbReference>
<evidence type="ECO:0008006" key="4">
    <source>
        <dbReference type="Google" id="ProtNLM"/>
    </source>
</evidence>
<evidence type="ECO:0000313" key="3">
    <source>
        <dbReference type="Proteomes" id="UP000366872"/>
    </source>
</evidence>
<dbReference type="Proteomes" id="UP000366872">
    <property type="component" value="Unassembled WGS sequence"/>
</dbReference>
<keyword evidence="1" id="KW-0472">Membrane</keyword>
<dbReference type="AlphaFoldDB" id="A0A6C2U096"/>
<name>A0A6C2U096_PONDE</name>
<feature type="transmembrane region" description="Helical" evidence="1">
    <location>
        <begin position="310"/>
        <end position="334"/>
    </location>
</feature>
<organism evidence="2 3">
    <name type="scientific">Pontiella desulfatans</name>
    <dbReference type="NCBI Taxonomy" id="2750659"/>
    <lineage>
        <taxon>Bacteria</taxon>
        <taxon>Pseudomonadati</taxon>
        <taxon>Kiritimatiellota</taxon>
        <taxon>Kiritimatiellia</taxon>
        <taxon>Kiritimatiellales</taxon>
        <taxon>Pontiellaceae</taxon>
        <taxon>Pontiella</taxon>
    </lineage>
</organism>
<proteinExistence type="predicted"/>
<keyword evidence="1" id="KW-0812">Transmembrane</keyword>
<evidence type="ECO:0000313" key="2">
    <source>
        <dbReference type="EMBL" id="VGO13297.1"/>
    </source>
</evidence>
<accession>A0A6C2U096</accession>
<protein>
    <recommendedName>
        <fullName evidence="4">PEP-CTERM protein-sorting domain-containing protein</fullName>
    </recommendedName>
</protein>
<reference evidence="2 3" key="1">
    <citation type="submission" date="2019-04" db="EMBL/GenBank/DDBJ databases">
        <authorList>
            <person name="Van Vliet M D."/>
        </authorList>
    </citation>
    <scope>NUCLEOTIDE SEQUENCE [LARGE SCALE GENOMIC DNA]</scope>
    <source>
        <strain evidence="2 3">F1</strain>
    </source>
</reference>
<keyword evidence="1" id="KW-1133">Transmembrane helix</keyword>
<dbReference type="InterPro" id="IPR013424">
    <property type="entry name" value="Ice-binding_C"/>
</dbReference>
<keyword evidence="3" id="KW-1185">Reference proteome</keyword>
<dbReference type="EMBL" id="CAAHFG010000001">
    <property type="protein sequence ID" value="VGO13297.1"/>
    <property type="molecule type" value="Genomic_DNA"/>
</dbReference>